<evidence type="ECO:0000313" key="4">
    <source>
        <dbReference type="Proteomes" id="UP000298218"/>
    </source>
</evidence>
<keyword evidence="4" id="KW-1185">Reference proteome</keyword>
<evidence type="ECO:0000313" key="3">
    <source>
        <dbReference type="EMBL" id="TFD82357.1"/>
    </source>
</evidence>
<reference evidence="3 4" key="1">
    <citation type="submission" date="2019-03" db="EMBL/GenBank/DDBJ databases">
        <title>Genomics of glacier-inhabiting Cryobacterium strains.</title>
        <authorList>
            <person name="Liu Q."/>
            <person name="Xin Y.-H."/>
        </authorList>
    </citation>
    <scope>NUCLEOTIDE SEQUENCE [LARGE SCALE GENOMIC DNA]</scope>
    <source>
        <strain evidence="3 4">CGMCC 1.4292</strain>
    </source>
</reference>
<dbReference type="AlphaFoldDB" id="A0A4Y8KV86"/>
<dbReference type="GO" id="GO:0000062">
    <property type="term" value="F:fatty-acyl-CoA binding"/>
    <property type="evidence" value="ECO:0007669"/>
    <property type="project" value="TreeGrafter"/>
</dbReference>
<organism evidence="3 4">
    <name type="scientific">Cryobacterium psychrophilum</name>
    <dbReference type="NCBI Taxonomy" id="41988"/>
    <lineage>
        <taxon>Bacteria</taxon>
        <taxon>Bacillati</taxon>
        <taxon>Actinomycetota</taxon>
        <taxon>Actinomycetes</taxon>
        <taxon>Micrococcales</taxon>
        <taxon>Microbacteriaceae</taxon>
        <taxon>Cryobacterium</taxon>
    </lineage>
</organism>
<name>A0A4Y8KV86_9MICO</name>
<sequence>MAEKSAARDNHEVDLAYSLERMLSGKPRAAHQINRLKDAGALNNLREAVDIYRKARALLGGTRITLDYSPLRHANNLEAVRTQEGTDEMHTLILGSHITRILAFRKGSEPGLSPVGRHAFRAYGDGHE</sequence>
<protein>
    <submittedName>
        <fullName evidence="3">Uncharacterized protein</fullName>
    </submittedName>
</protein>
<dbReference type="OrthoDB" id="9770681at2"/>
<comment type="caution">
    <text evidence="3">The sequence shown here is derived from an EMBL/GenBank/DDBJ whole genome shotgun (WGS) entry which is preliminary data.</text>
</comment>
<dbReference type="Gene3D" id="1.20.140.10">
    <property type="entry name" value="Butyryl-CoA Dehydrogenase, subunit A, domain 3"/>
    <property type="match status" value="1"/>
</dbReference>
<evidence type="ECO:0000256" key="2">
    <source>
        <dbReference type="ARBA" id="ARBA00023002"/>
    </source>
</evidence>
<dbReference type="Proteomes" id="UP000298218">
    <property type="component" value="Unassembled WGS sequence"/>
</dbReference>
<dbReference type="GO" id="GO:0046949">
    <property type="term" value="P:fatty-acyl-CoA biosynthetic process"/>
    <property type="evidence" value="ECO:0007669"/>
    <property type="project" value="TreeGrafter"/>
</dbReference>
<dbReference type="PANTHER" id="PTHR42807:SF1">
    <property type="entry name" value="GLUTARYL-COA DEHYDROGENASE, MITOCHONDRIAL"/>
    <property type="match status" value="1"/>
</dbReference>
<dbReference type="GO" id="GO:0033539">
    <property type="term" value="P:fatty acid beta-oxidation using acyl-CoA dehydrogenase"/>
    <property type="evidence" value="ECO:0007669"/>
    <property type="project" value="TreeGrafter"/>
</dbReference>
<dbReference type="EMBL" id="SOHQ01000001">
    <property type="protein sequence ID" value="TFD82357.1"/>
    <property type="molecule type" value="Genomic_DNA"/>
</dbReference>
<evidence type="ECO:0000256" key="1">
    <source>
        <dbReference type="ARBA" id="ARBA00022946"/>
    </source>
</evidence>
<accession>A0A4Y8KV86</accession>
<keyword evidence="2" id="KW-0560">Oxidoreductase</keyword>
<proteinExistence type="predicted"/>
<dbReference type="InterPro" id="IPR036250">
    <property type="entry name" value="AcylCo_DH-like_C"/>
</dbReference>
<gene>
    <name evidence="3" type="ORF">E3T53_00305</name>
</gene>
<dbReference type="InterPro" id="IPR052033">
    <property type="entry name" value="Glutaryl-CoA_DH_mitochondrial"/>
</dbReference>
<dbReference type="SUPFAM" id="SSF47203">
    <property type="entry name" value="Acyl-CoA dehydrogenase C-terminal domain-like"/>
    <property type="match status" value="1"/>
</dbReference>
<keyword evidence="1" id="KW-0809">Transit peptide</keyword>
<dbReference type="GO" id="GO:0050660">
    <property type="term" value="F:flavin adenine dinucleotide binding"/>
    <property type="evidence" value="ECO:0007669"/>
    <property type="project" value="TreeGrafter"/>
</dbReference>
<dbReference type="GO" id="GO:0004361">
    <property type="term" value="F:glutaryl-CoA dehydrogenase activity"/>
    <property type="evidence" value="ECO:0007669"/>
    <property type="project" value="TreeGrafter"/>
</dbReference>
<dbReference type="PANTHER" id="PTHR42807">
    <property type="entry name" value="GLUTARYL-COA DEHYDROGENASE, MITOCHONDRIAL"/>
    <property type="match status" value="1"/>
</dbReference>